<dbReference type="InterPro" id="IPR000649">
    <property type="entry name" value="IF-2B-related"/>
</dbReference>
<dbReference type="PANTHER" id="PTHR10233:SF14">
    <property type="entry name" value="TRANSLATION INITIATION FACTOR EIF-2B SUBUNIT DELTA"/>
    <property type="match status" value="1"/>
</dbReference>
<dbReference type="InterPro" id="IPR042529">
    <property type="entry name" value="IF_2B-like_C"/>
</dbReference>
<dbReference type="GO" id="GO:0005829">
    <property type="term" value="C:cytosol"/>
    <property type="evidence" value="ECO:0007669"/>
    <property type="project" value="UniProtKB-SubCell"/>
</dbReference>
<evidence type="ECO:0000256" key="9">
    <source>
        <dbReference type="RuleBase" id="RU003814"/>
    </source>
</evidence>
<dbReference type="Proteomes" id="UP000799118">
    <property type="component" value="Unassembled WGS sequence"/>
</dbReference>
<comment type="subunit">
    <text evidence="8">Component of the translation initiation factor 2B (eIF2B) complex which is a heterodecamer of two sets of five different subunits: alpha, beta, gamma, delta and epsilon. Subunits alpha, beta and delta comprise a regulatory subcomplex and subunits epsilon and gamma comprise a catalytic subcomplex. Within the complex, the hexameric regulatory complex resides at the center, with the two heterodimeric catalytic subcomplexes bound on opposite sides.</text>
</comment>
<reference evidence="10" key="1">
    <citation type="journal article" date="2019" name="Environ. Microbiol.">
        <title>Fungal ecological strategies reflected in gene transcription - a case study of two litter decomposers.</title>
        <authorList>
            <person name="Barbi F."/>
            <person name="Kohler A."/>
            <person name="Barry K."/>
            <person name="Baskaran P."/>
            <person name="Daum C."/>
            <person name="Fauchery L."/>
            <person name="Ihrmark K."/>
            <person name="Kuo A."/>
            <person name="LaButti K."/>
            <person name="Lipzen A."/>
            <person name="Morin E."/>
            <person name="Grigoriev I.V."/>
            <person name="Henrissat B."/>
            <person name="Lindahl B."/>
            <person name="Martin F."/>
        </authorList>
    </citation>
    <scope>NUCLEOTIDE SEQUENCE</scope>
    <source>
        <strain evidence="10">JB14</strain>
    </source>
</reference>
<dbReference type="PANTHER" id="PTHR10233">
    <property type="entry name" value="TRANSLATION INITIATION FACTOR EIF-2B"/>
    <property type="match status" value="1"/>
</dbReference>
<dbReference type="EMBL" id="ML769405">
    <property type="protein sequence ID" value="KAE9405993.1"/>
    <property type="molecule type" value="Genomic_DNA"/>
</dbReference>
<evidence type="ECO:0000256" key="3">
    <source>
        <dbReference type="ARBA" id="ARBA00022490"/>
    </source>
</evidence>
<dbReference type="SUPFAM" id="SSF100950">
    <property type="entry name" value="NagB/RpiA/CoA transferase-like"/>
    <property type="match status" value="1"/>
</dbReference>
<gene>
    <name evidence="10" type="ORF">BT96DRAFT_811444</name>
</gene>
<comment type="similarity">
    <text evidence="2 9">Belongs to the eIF-2B alpha/beta/delta subunits family.</text>
</comment>
<evidence type="ECO:0000313" key="10">
    <source>
        <dbReference type="EMBL" id="KAE9405993.1"/>
    </source>
</evidence>
<evidence type="ECO:0000313" key="11">
    <source>
        <dbReference type="Proteomes" id="UP000799118"/>
    </source>
</evidence>
<protein>
    <recommendedName>
        <fullName evidence="6">Translation initiation factor eIF2B subunit delta</fullName>
    </recommendedName>
    <alternativeName>
        <fullName evidence="7">eIF2B GDP-GTP exchange factor subunit delta</fullName>
    </alternativeName>
</protein>
<evidence type="ECO:0000256" key="8">
    <source>
        <dbReference type="ARBA" id="ARBA00046432"/>
    </source>
</evidence>
<keyword evidence="4" id="KW-0396">Initiation factor</keyword>
<evidence type="ECO:0000256" key="1">
    <source>
        <dbReference type="ARBA" id="ARBA00004514"/>
    </source>
</evidence>
<evidence type="ECO:0000256" key="2">
    <source>
        <dbReference type="ARBA" id="ARBA00007251"/>
    </source>
</evidence>
<name>A0A6A4I820_9AGAR</name>
<organism evidence="10 11">
    <name type="scientific">Gymnopus androsaceus JB14</name>
    <dbReference type="NCBI Taxonomy" id="1447944"/>
    <lineage>
        <taxon>Eukaryota</taxon>
        <taxon>Fungi</taxon>
        <taxon>Dikarya</taxon>
        <taxon>Basidiomycota</taxon>
        <taxon>Agaricomycotina</taxon>
        <taxon>Agaricomycetes</taxon>
        <taxon>Agaricomycetidae</taxon>
        <taxon>Agaricales</taxon>
        <taxon>Marasmiineae</taxon>
        <taxon>Omphalotaceae</taxon>
        <taxon>Gymnopus</taxon>
    </lineage>
</organism>
<keyword evidence="11" id="KW-1185">Reference proteome</keyword>
<dbReference type="AlphaFoldDB" id="A0A6A4I820"/>
<dbReference type="OrthoDB" id="10254737at2759"/>
<dbReference type="InterPro" id="IPR037171">
    <property type="entry name" value="NagB/RpiA_transferase-like"/>
</dbReference>
<evidence type="ECO:0000256" key="4">
    <source>
        <dbReference type="ARBA" id="ARBA00022540"/>
    </source>
</evidence>
<keyword evidence="5" id="KW-0648">Protein biosynthesis</keyword>
<dbReference type="Gene3D" id="3.40.50.10470">
    <property type="entry name" value="Translation initiation factor eif-2b, domain 2"/>
    <property type="match status" value="1"/>
</dbReference>
<sequence>MPSSYRDRAGSVDGYGSVDRGPKSRGLRIFSHFGLPKTLGHQVKGDIHPAIVRLALQFSEFKICGANARCIATLTAFKTVIQDYVTPPHNTLSRHLMTYLSPQITHLVAARPMSVTMGNAIRQLKLEISDSDIDLPEQDAKDELCQKIDNYIRDRIIIADEVIEDLAVKKIKDGDVVLTYARSSLVEKIILRAHSLNKQFSVIVIDSRPLLEGKTLLHSLTSTVPPIPCTYALLPALPSLITDADVVLLGAHSLHANGSVYSRAGTAMVAMLAKEHSVPVMLCCETYKFSETVMLDGFGKNELGSFIPKFSPDTPKSNSNLEVLNPLYDSTPPSCITAVVTEVGLIPPTSISSIPLALGKTTL</sequence>
<evidence type="ECO:0000256" key="7">
    <source>
        <dbReference type="ARBA" id="ARBA00044356"/>
    </source>
</evidence>
<accession>A0A6A4I820</accession>
<dbReference type="Pfam" id="PF01008">
    <property type="entry name" value="IF-2B"/>
    <property type="match status" value="1"/>
</dbReference>
<evidence type="ECO:0000256" key="5">
    <source>
        <dbReference type="ARBA" id="ARBA00022917"/>
    </source>
</evidence>
<comment type="subcellular location">
    <subcellularLocation>
        <location evidence="1">Cytoplasm</location>
        <location evidence="1">Cytosol</location>
    </subcellularLocation>
</comment>
<evidence type="ECO:0000256" key="6">
    <source>
        <dbReference type="ARBA" id="ARBA00044147"/>
    </source>
</evidence>
<keyword evidence="3" id="KW-0963">Cytoplasm</keyword>
<proteinExistence type="inferred from homology"/>
<dbReference type="GO" id="GO:0003743">
    <property type="term" value="F:translation initiation factor activity"/>
    <property type="evidence" value="ECO:0007669"/>
    <property type="project" value="UniProtKB-KW"/>
</dbReference>